<evidence type="ECO:0000256" key="3">
    <source>
        <dbReference type="ARBA" id="ARBA00011177"/>
    </source>
</evidence>
<dbReference type="Pfam" id="PF02984">
    <property type="entry name" value="Cyclin_C"/>
    <property type="match status" value="1"/>
</dbReference>
<dbReference type="InterPro" id="IPR046965">
    <property type="entry name" value="Cyclin_A/B-like"/>
</dbReference>
<evidence type="ECO:0000313" key="13">
    <source>
        <dbReference type="EMBL" id="KAJ8751509.1"/>
    </source>
</evidence>
<evidence type="ECO:0000259" key="12">
    <source>
        <dbReference type="SMART" id="SM01332"/>
    </source>
</evidence>
<keyword evidence="14" id="KW-1185">Reference proteome</keyword>
<evidence type="ECO:0000256" key="8">
    <source>
        <dbReference type="ARBA" id="ARBA00032263"/>
    </source>
</evidence>
<keyword evidence="10" id="KW-0812">Transmembrane</keyword>
<organism evidence="13 14">
    <name type="scientific">Erythroxylum novogranatense</name>
    <dbReference type="NCBI Taxonomy" id="1862640"/>
    <lineage>
        <taxon>Eukaryota</taxon>
        <taxon>Viridiplantae</taxon>
        <taxon>Streptophyta</taxon>
        <taxon>Embryophyta</taxon>
        <taxon>Tracheophyta</taxon>
        <taxon>Spermatophyta</taxon>
        <taxon>Magnoliopsida</taxon>
        <taxon>eudicotyledons</taxon>
        <taxon>Gunneridae</taxon>
        <taxon>Pentapetalae</taxon>
        <taxon>rosids</taxon>
        <taxon>fabids</taxon>
        <taxon>Malpighiales</taxon>
        <taxon>Erythroxylaceae</taxon>
        <taxon>Erythroxylum</taxon>
    </lineage>
</organism>
<dbReference type="Pfam" id="PF00134">
    <property type="entry name" value="Cyclin_N"/>
    <property type="match status" value="1"/>
</dbReference>
<dbReference type="GO" id="GO:0010332">
    <property type="term" value="P:response to gamma radiation"/>
    <property type="evidence" value="ECO:0007669"/>
    <property type="project" value="UniProtKB-ARBA"/>
</dbReference>
<dbReference type="PROSITE" id="PS00292">
    <property type="entry name" value="CYCLINS"/>
    <property type="match status" value="1"/>
</dbReference>
<dbReference type="InterPro" id="IPR013763">
    <property type="entry name" value="Cyclin-like_dom"/>
</dbReference>
<comment type="caution">
    <text evidence="13">The sequence shown here is derived from an EMBL/GenBank/DDBJ whole genome shotgun (WGS) entry which is preliminary data.</text>
</comment>
<evidence type="ECO:0000256" key="1">
    <source>
        <dbReference type="ARBA" id="ARBA00003222"/>
    </source>
</evidence>
<evidence type="ECO:0000256" key="2">
    <source>
        <dbReference type="ARBA" id="ARBA00006955"/>
    </source>
</evidence>
<dbReference type="PIRSF" id="PIRSF001771">
    <property type="entry name" value="Cyclin_A_B_D_E"/>
    <property type="match status" value="1"/>
</dbReference>
<feature type="transmembrane region" description="Helical" evidence="10">
    <location>
        <begin position="318"/>
        <end position="340"/>
    </location>
</feature>
<name>A0AAV8SHB8_9ROSI</name>
<evidence type="ECO:0000259" key="11">
    <source>
        <dbReference type="SMART" id="SM00385"/>
    </source>
</evidence>
<accession>A0AAV8SHB8</accession>
<dbReference type="InterPro" id="IPR039361">
    <property type="entry name" value="Cyclin"/>
</dbReference>
<dbReference type="InterPro" id="IPR048258">
    <property type="entry name" value="Cyclins_cyclin-box"/>
</dbReference>
<proteinExistence type="inferred from homology"/>
<dbReference type="InterPro" id="IPR006671">
    <property type="entry name" value="Cyclin_N"/>
</dbReference>
<dbReference type="GO" id="GO:0051301">
    <property type="term" value="P:cell division"/>
    <property type="evidence" value="ECO:0007669"/>
    <property type="project" value="UniProtKB-KW"/>
</dbReference>
<keyword evidence="10" id="KW-0472">Membrane</keyword>
<evidence type="ECO:0000256" key="9">
    <source>
        <dbReference type="RuleBase" id="RU000383"/>
    </source>
</evidence>
<protein>
    <recommendedName>
        <fullName evidence="8">B-like cyclin</fullName>
    </recommendedName>
</protein>
<dbReference type="SMART" id="SM00385">
    <property type="entry name" value="CYCLIN"/>
    <property type="match status" value="2"/>
</dbReference>
<feature type="domain" description="Cyclin C-terminal" evidence="12">
    <location>
        <begin position="286"/>
        <end position="405"/>
    </location>
</feature>
<evidence type="ECO:0000256" key="6">
    <source>
        <dbReference type="ARBA" id="ARBA00023127"/>
    </source>
</evidence>
<evidence type="ECO:0000313" key="14">
    <source>
        <dbReference type="Proteomes" id="UP001159364"/>
    </source>
</evidence>
<dbReference type="FunFam" id="1.10.472.10:FF:000032">
    <property type="entry name" value="G2/mitotic-specific cyclin-1"/>
    <property type="match status" value="1"/>
</dbReference>
<comment type="function">
    <text evidence="1">Essential for the control of the cell cycle at the G2/M (mitosis) transition.</text>
</comment>
<dbReference type="AlphaFoldDB" id="A0AAV8SHB8"/>
<dbReference type="SUPFAM" id="SSF47954">
    <property type="entry name" value="Cyclin-like"/>
    <property type="match status" value="2"/>
</dbReference>
<comment type="subunit">
    <text evidence="3">Interacts with the CDC2 protein kinase to form a serine/threonine kinase holoenzyme complex also known as maturation promoting factor (MPF). The cyclin subunit imparts substrate specificity to the complex.</text>
</comment>
<feature type="domain" description="Cyclin-like" evidence="11">
    <location>
        <begin position="193"/>
        <end position="277"/>
    </location>
</feature>
<dbReference type="Proteomes" id="UP001159364">
    <property type="component" value="Linkage Group LG11"/>
</dbReference>
<evidence type="ECO:0000256" key="5">
    <source>
        <dbReference type="ARBA" id="ARBA00022776"/>
    </source>
</evidence>
<dbReference type="EMBL" id="JAIWQS010000011">
    <property type="protein sequence ID" value="KAJ8751509.1"/>
    <property type="molecule type" value="Genomic_DNA"/>
</dbReference>
<evidence type="ECO:0000256" key="4">
    <source>
        <dbReference type="ARBA" id="ARBA00022618"/>
    </source>
</evidence>
<feature type="domain" description="Cyclin-like" evidence="11">
    <location>
        <begin position="290"/>
        <end position="374"/>
    </location>
</feature>
<dbReference type="GO" id="GO:0016538">
    <property type="term" value="F:cyclin-dependent protein serine/threonine kinase regulator activity"/>
    <property type="evidence" value="ECO:0007669"/>
    <property type="project" value="InterPro"/>
</dbReference>
<dbReference type="GO" id="GO:0044772">
    <property type="term" value="P:mitotic cell cycle phase transition"/>
    <property type="evidence" value="ECO:0007669"/>
    <property type="project" value="InterPro"/>
</dbReference>
<comment type="similarity">
    <text evidence="2">Belongs to the cyclin family. Cyclin AB subfamily.</text>
</comment>
<evidence type="ECO:0000256" key="10">
    <source>
        <dbReference type="SAM" id="Phobius"/>
    </source>
</evidence>
<evidence type="ECO:0000256" key="7">
    <source>
        <dbReference type="ARBA" id="ARBA00023306"/>
    </source>
</evidence>
<keyword evidence="10" id="KW-1133">Transmembrane helix</keyword>
<dbReference type="Gene3D" id="1.10.472.10">
    <property type="entry name" value="Cyclin-like"/>
    <property type="match status" value="2"/>
</dbReference>
<dbReference type="SMART" id="SM01332">
    <property type="entry name" value="Cyclin_C"/>
    <property type="match status" value="1"/>
</dbReference>
<keyword evidence="4" id="KW-0132">Cell division</keyword>
<dbReference type="PANTHER" id="PTHR10177">
    <property type="entry name" value="CYCLINS"/>
    <property type="match status" value="1"/>
</dbReference>
<sequence>MDSRAVVPYQQPREEVKQKNLVAEDGRKRRVLQDIGNLVIDHAVHGKKPIASSVDNEVIGNVARGRRVPVPPKAAAAAIRNVFQKCEAIEIRSNGSEECQSVSRRTSRARTTRKEMKTLKPILTAVCGLSNKLKEEDLLLNIDAEDADNDLAVVEYVDDIYKFYKLTEVDGRLHDYMQLQPEINAKMRAILVVWLIEVHRKFELMPETIYLSINILDRYLSVKVVPRRELQLVGISAMLIACKYEEIRAPEVNDFVHISESAYIKEQVLAMEETILEKLDWYLTVPTPYVFLVRYVKASVPFDRELENMTFFLAELGLIQYPIVILYCPSLIAASAVYAARNTLDKRPFWTETLKHQTGYSEDALIECAKLLVKCHSTAADGKLRTVHKKFLSVDRGSVALHSPAKSPVAKSS</sequence>
<gene>
    <name evidence="13" type="ORF">K2173_016737</name>
</gene>
<keyword evidence="5" id="KW-0498">Mitosis</keyword>
<reference evidence="13 14" key="1">
    <citation type="submission" date="2021-09" db="EMBL/GenBank/DDBJ databases">
        <title>Genomic insights and catalytic innovation underlie evolution of tropane alkaloids biosynthesis.</title>
        <authorList>
            <person name="Wang Y.-J."/>
            <person name="Tian T."/>
            <person name="Huang J.-P."/>
            <person name="Huang S.-X."/>
        </authorList>
    </citation>
    <scope>NUCLEOTIDE SEQUENCE [LARGE SCALE GENOMIC DNA]</scope>
    <source>
        <strain evidence="13">KIB-2018</strain>
        <tissue evidence="13">Leaf</tissue>
    </source>
</reference>
<keyword evidence="6 9" id="KW-0195">Cyclin</keyword>
<dbReference type="InterPro" id="IPR004367">
    <property type="entry name" value="Cyclin_C-dom"/>
</dbReference>
<keyword evidence="7" id="KW-0131">Cell cycle</keyword>
<dbReference type="InterPro" id="IPR036915">
    <property type="entry name" value="Cyclin-like_sf"/>
</dbReference>